<dbReference type="EMBL" id="BORU01000001">
    <property type="protein sequence ID" value="GIO51750.1"/>
    <property type="molecule type" value="Genomic_DNA"/>
</dbReference>
<evidence type="ECO:0000313" key="1">
    <source>
        <dbReference type="EMBL" id="GIO51750.1"/>
    </source>
</evidence>
<evidence type="ECO:0008006" key="3">
    <source>
        <dbReference type="Google" id="ProtNLM"/>
    </source>
</evidence>
<gene>
    <name evidence="1" type="ORF">J21TS7_00680</name>
</gene>
<dbReference type="RefSeq" id="WP_212982364.1">
    <property type="nucleotide sequence ID" value="NZ_BORU01000001.1"/>
</dbReference>
<organism evidence="1 2">
    <name type="scientific">Paenibacillus cineris</name>
    <dbReference type="NCBI Taxonomy" id="237530"/>
    <lineage>
        <taxon>Bacteria</taxon>
        <taxon>Bacillati</taxon>
        <taxon>Bacillota</taxon>
        <taxon>Bacilli</taxon>
        <taxon>Bacillales</taxon>
        <taxon>Paenibacillaceae</taxon>
        <taxon>Paenibacillus</taxon>
    </lineage>
</organism>
<name>A0ABQ4L664_9BACL</name>
<sequence>MPLPSTAKLLDVIAKLQELTGITQIPDLKEALQSRGITLTGNETMVDLIQIVKDNNFNNTVDATALAAEILAGKTAYVKGAKVMGSLTDRGAMTITPAAYDQTIPWGLHNGAGVVKGVTVPTDKVLYGTTIAGQAGAMPNLGSKVIIPGTVNQAISIGYHNGEGYVAGDPNLNASNIKSGISIFGIAGNLVDTAEQHGILNIPANSFANVTTSFDIRGFAAKGYGVGDMLWMTTEVGSYARSTSSLSSGGDVTDSISRVGARQYKLTNYVVSNVNWTYQAIN</sequence>
<keyword evidence="2" id="KW-1185">Reference proteome</keyword>
<accession>A0ABQ4L664</accession>
<protein>
    <recommendedName>
        <fullName evidence="3">Tail fiber protein</fullName>
    </recommendedName>
</protein>
<reference evidence="1 2" key="1">
    <citation type="submission" date="2021-03" db="EMBL/GenBank/DDBJ databases">
        <title>Antimicrobial resistance genes in bacteria isolated from Japanese honey, and their potential for conferring macrolide and lincosamide resistance in the American foulbrood pathogen Paenibacillus larvae.</title>
        <authorList>
            <person name="Okamoto M."/>
            <person name="Kumagai M."/>
            <person name="Kanamori H."/>
            <person name="Takamatsu D."/>
        </authorList>
    </citation>
    <scope>NUCLEOTIDE SEQUENCE [LARGE SCALE GENOMIC DNA]</scope>
    <source>
        <strain evidence="1 2">J21TS7</strain>
    </source>
</reference>
<evidence type="ECO:0000313" key="2">
    <source>
        <dbReference type="Proteomes" id="UP000676601"/>
    </source>
</evidence>
<proteinExistence type="predicted"/>
<comment type="caution">
    <text evidence="1">The sequence shown here is derived from an EMBL/GenBank/DDBJ whole genome shotgun (WGS) entry which is preliminary data.</text>
</comment>
<dbReference type="Proteomes" id="UP000676601">
    <property type="component" value="Unassembled WGS sequence"/>
</dbReference>